<evidence type="ECO:0000256" key="1">
    <source>
        <dbReference type="SAM" id="MobiDB-lite"/>
    </source>
</evidence>
<dbReference type="Proteomes" id="UP000567179">
    <property type="component" value="Unassembled WGS sequence"/>
</dbReference>
<feature type="region of interest" description="Disordered" evidence="1">
    <location>
        <begin position="300"/>
        <end position="354"/>
    </location>
</feature>
<feature type="region of interest" description="Disordered" evidence="1">
    <location>
        <begin position="40"/>
        <end position="78"/>
    </location>
</feature>
<dbReference type="OrthoDB" id="3063271at2759"/>
<protein>
    <submittedName>
        <fullName evidence="2">Uncharacterized protein</fullName>
    </submittedName>
</protein>
<feature type="compositionally biased region" description="Acidic residues" evidence="1">
    <location>
        <begin position="55"/>
        <end position="66"/>
    </location>
</feature>
<feature type="region of interest" description="Disordered" evidence="1">
    <location>
        <begin position="256"/>
        <end position="279"/>
    </location>
</feature>
<keyword evidence="3" id="KW-1185">Reference proteome</keyword>
<feature type="compositionally biased region" description="Acidic residues" evidence="1">
    <location>
        <begin position="372"/>
        <end position="384"/>
    </location>
</feature>
<evidence type="ECO:0000313" key="2">
    <source>
        <dbReference type="EMBL" id="KAF5329816.1"/>
    </source>
</evidence>
<gene>
    <name evidence="2" type="ORF">D9619_009330</name>
</gene>
<evidence type="ECO:0000313" key="3">
    <source>
        <dbReference type="Proteomes" id="UP000567179"/>
    </source>
</evidence>
<sequence length="392" mass="44574">MNPDAQTSLDSKLRQWDVQILNLKQELDVLRRYINALTRPSGAKLPPYDEKMEMEHEEGDQDDEQSEPTNHDSNDERDDEIEDACLPEYWTDSAIHTRADWSISAKWPPKSPLDHNYSITTTSLSIHPDRRLMPRATTPLREVDSACNPIPPLEYRRSTSNWPKISPDRTEEYMQLLKRGANQILEAFAGPLMQRGDFWKIHLGRQIQLDADDVDGSVFIEDLLEDAVMFPMRVEGCTKTHERWETKEETPGIWVTRLKAHKEDDPEEEDRCDGSDSDEDSECCYGYMFGSAHAEDVALEQPPMGGPVALNEYLPTSDDDDEGLLGDEDISMSEGDSDDYASPSSRNSDSEDVEVYDTAFVWLTGPDRVWDLDMDDSSEGEDSQLLDGRDTA</sequence>
<name>A0A8H5FAK0_9AGAR</name>
<organism evidence="2 3">
    <name type="scientific">Psilocybe cf. subviscida</name>
    <dbReference type="NCBI Taxonomy" id="2480587"/>
    <lineage>
        <taxon>Eukaryota</taxon>
        <taxon>Fungi</taxon>
        <taxon>Dikarya</taxon>
        <taxon>Basidiomycota</taxon>
        <taxon>Agaricomycotina</taxon>
        <taxon>Agaricomycetes</taxon>
        <taxon>Agaricomycetidae</taxon>
        <taxon>Agaricales</taxon>
        <taxon>Agaricineae</taxon>
        <taxon>Strophariaceae</taxon>
        <taxon>Psilocybe</taxon>
    </lineage>
</organism>
<comment type="caution">
    <text evidence="2">The sequence shown here is derived from an EMBL/GenBank/DDBJ whole genome shotgun (WGS) entry which is preliminary data.</text>
</comment>
<proteinExistence type="predicted"/>
<dbReference type="AlphaFoldDB" id="A0A8H5FAK0"/>
<reference evidence="2 3" key="1">
    <citation type="journal article" date="2020" name="ISME J.">
        <title>Uncovering the hidden diversity of litter-decomposition mechanisms in mushroom-forming fungi.</title>
        <authorList>
            <person name="Floudas D."/>
            <person name="Bentzer J."/>
            <person name="Ahren D."/>
            <person name="Johansson T."/>
            <person name="Persson P."/>
            <person name="Tunlid A."/>
        </authorList>
    </citation>
    <scope>NUCLEOTIDE SEQUENCE [LARGE SCALE GENOMIC DNA]</scope>
    <source>
        <strain evidence="2 3">CBS 101986</strain>
    </source>
</reference>
<feature type="region of interest" description="Disordered" evidence="1">
    <location>
        <begin position="368"/>
        <end position="392"/>
    </location>
</feature>
<feature type="compositionally biased region" description="Acidic residues" evidence="1">
    <location>
        <begin position="265"/>
        <end position="279"/>
    </location>
</feature>
<feature type="compositionally biased region" description="Acidic residues" evidence="1">
    <location>
        <begin position="317"/>
        <end position="339"/>
    </location>
</feature>
<accession>A0A8H5FAK0</accession>
<dbReference type="EMBL" id="JAACJJ010000002">
    <property type="protein sequence ID" value="KAF5329816.1"/>
    <property type="molecule type" value="Genomic_DNA"/>
</dbReference>